<evidence type="ECO:0000256" key="2">
    <source>
        <dbReference type="ARBA" id="ARBA00001946"/>
    </source>
</evidence>
<keyword evidence="7 15" id="KW-0547">Nucleotide-binding</keyword>
<dbReference type="AlphaFoldDB" id="K1LI91"/>
<keyword evidence="8 14" id="KW-0658">Purine biosynthesis</keyword>
<dbReference type="RefSeq" id="WP_006701907.1">
    <property type="nucleotide sequence ID" value="NZ_JH932301.1"/>
</dbReference>
<keyword evidence="10" id="KW-0464">Manganese</keyword>
<evidence type="ECO:0000256" key="11">
    <source>
        <dbReference type="ARBA" id="ARBA00038345"/>
    </source>
</evidence>
<dbReference type="GO" id="GO:0005524">
    <property type="term" value="F:ATP binding"/>
    <property type="evidence" value="ECO:0007669"/>
    <property type="project" value="UniProtKB-UniRule"/>
</dbReference>
<dbReference type="SUPFAM" id="SSF52440">
    <property type="entry name" value="PreATP-grasp domain"/>
    <property type="match status" value="1"/>
</dbReference>
<dbReference type="PROSITE" id="PS50975">
    <property type="entry name" value="ATP_GRASP"/>
    <property type="match status" value="1"/>
</dbReference>
<evidence type="ECO:0000256" key="9">
    <source>
        <dbReference type="ARBA" id="ARBA00022840"/>
    </source>
</evidence>
<dbReference type="Pfam" id="PF01071">
    <property type="entry name" value="GARS_A"/>
    <property type="match status" value="1"/>
</dbReference>
<evidence type="ECO:0000256" key="10">
    <source>
        <dbReference type="ARBA" id="ARBA00023211"/>
    </source>
</evidence>
<dbReference type="HOGENOM" id="CLU_027420_3_1_9"/>
<comment type="pathway">
    <text evidence="3 14">Purine metabolism; IMP biosynthesis via de novo pathway; N(1)-(5-phospho-D-ribosyl)glycinamide from 5-phospho-alpha-D-ribose 1-diphosphate: step 2/2.</text>
</comment>
<comment type="caution">
    <text evidence="17">The sequence shown here is derived from an EMBL/GenBank/DDBJ whole genome shotgun (WGS) entry which is preliminary data.</text>
</comment>
<dbReference type="Pfam" id="PF02844">
    <property type="entry name" value="GARS_N"/>
    <property type="match status" value="1"/>
</dbReference>
<dbReference type="SUPFAM" id="SSF56059">
    <property type="entry name" value="Glutathione synthetase ATP-binding domain-like"/>
    <property type="match status" value="1"/>
</dbReference>
<protein>
    <recommendedName>
        <fullName evidence="4 14">Phosphoribosylamine--glycine ligase</fullName>
        <ecNumber evidence="4 14">6.3.4.13</ecNumber>
    </recommendedName>
    <alternativeName>
        <fullName evidence="14">GARS</fullName>
    </alternativeName>
    <alternativeName>
        <fullName evidence="12 14">Glycinamide ribonucleotide synthetase</fullName>
    </alternativeName>
    <alternativeName>
        <fullName evidence="13 14">Phosphoribosylglycinamide synthetase</fullName>
    </alternativeName>
</protein>
<evidence type="ECO:0000256" key="4">
    <source>
        <dbReference type="ARBA" id="ARBA00013255"/>
    </source>
</evidence>
<evidence type="ECO:0000256" key="15">
    <source>
        <dbReference type="PROSITE-ProRule" id="PRU00409"/>
    </source>
</evidence>
<dbReference type="FunFam" id="3.40.50.20:FF:000006">
    <property type="entry name" value="Phosphoribosylamine--glycine ligase, chloroplastic"/>
    <property type="match status" value="1"/>
</dbReference>
<dbReference type="Gene3D" id="3.90.600.10">
    <property type="entry name" value="Phosphoribosylglycinamide synthetase, C-terminal domain"/>
    <property type="match status" value="1"/>
</dbReference>
<evidence type="ECO:0000256" key="1">
    <source>
        <dbReference type="ARBA" id="ARBA00001936"/>
    </source>
</evidence>
<sequence length="416" mass="46795">MMKILVIGSGGREHALAWKFSQSEHVTQVFVAPGNGGTEIYQNIDIQATDLDGLLEFAREEAVDLTIVGPEDPLSHGIVDLFEAHGLTIFGPNKECAQFESSKQFTKDFLQKYHIPTARYQVFNDYEESRRGLTQFSYPVVIKADGLCQGKGVVICHSEAEALTALEDMLVHDKFGQEGNVVVIEEFLQGRESSLLAFVSNNRIIPLENAEDHKQIYEGDQGPNTGGVGAYSPYKGNSTELDANIQEILSRIEEGFNQEQLTYNGLLFIGFMIDQDQPKVLEFNVRFGDPETEVLLPRLDSDLYSIITKCIQGDLSAEDIRWRDEVCLATILCSEGYPDQYEKGKVISGLDQLDDEIILFHNGTKYEQDRFTTNGGRVLTVATLAPSIQEAREIVYQNIERIYFDGMYYRRDIGLR</sequence>
<comment type="similarity">
    <text evidence="11 14">Belongs to the GARS family.</text>
</comment>
<dbReference type="STRING" id="883112.HMPREF9707_01264"/>
<feature type="domain" description="ATP-grasp" evidence="16">
    <location>
        <begin position="107"/>
        <end position="312"/>
    </location>
</feature>
<dbReference type="NCBIfam" id="TIGR00877">
    <property type="entry name" value="purD"/>
    <property type="match status" value="1"/>
</dbReference>
<comment type="catalytic activity">
    <reaction evidence="14">
        <text>5-phospho-beta-D-ribosylamine + glycine + ATP = N(1)-(5-phospho-beta-D-ribosyl)glycinamide + ADP + phosphate + H(+)</text>
        <dbReference type="Rhea" id="RHEA:17453"/>
        <dbReference type="ChEBI" id="CHEBI:15378"/>
        <dbReference type="ChEBI" id="CHEBI:30616"/>
        <dbReference type="ChEBI" id="CHEBI:43474"/>
        <dbReference type="ChEBI" id="CHEBI:57305"/>
        <dbReference type="ChEBI" id="CHEBI:58681"/>
        <dbReference type="ChEBI" id="CHEBI:143788"/>
        <dbReference type="ChEBI" id="CHEBI:456216"/>
        <dbReference type="EC" id="6.3.4.13"/>
    </reaction>
</comment>
<dbReference type="InterPro" id="IPR011761">
    <property type="entry name" value="ATP-grasp"/>
</dbReference>
<evidence type="ECO:0000256" key="6">
    <source>
        <dbReference type="ARBA" id="ARBA00022723"/>
    </source>
</evidence>
<evidence type="ECO:0000256" key="7">
    <source>
        <dbReference type="ARBA" id="ARBA00022741"/>
    </source>
</evidence>
<keyword evidence="5 14" id="KW-0436">Ligase</keyword>
<dbReference type="UniPathway" id="UPA00074">
    <property type="reaction ID" value="UER00125"/>
</dbReference>
<dbReference type="InterPro" id="IPR011054">
    <property type="entry name" value="Rudment_hybrid_motif"/>
</dbReference>
<dbReference type="InterPro" id="IPR020560">
    <property type="entry name" value="PRibGlycinamide_synth_C-dom"/>
</dbReference>
<keyword evidence="9 15" id="KW-0067">ATP-binding</keyword>
<organism evidence="17 18">
    <name type="scientific">Falseniella ignava CCUG 37419</name>
    <dbReference type="NCBI Taxonomy" id="883112"/>
    <lineage>
        <taxon>Bacteria</taxon>
        <taxon>Bacillati</taxon>
        <taxon>Bacillota</taxon>
        <taxon>Bacilli</taxon>
        <taxon>Lactobacillales</taxon>
        <taxon>Aerococcaceae</taxon>
        <taxon>Falseniella</taxon>
    </lineage>
</organism>
<reference evidence="17 18" key="1">
    <citation type="submission" date="2012-07" db="EMBL/GenBank/DDBJ databases">
        <title>The Genome Sequence of Facklamia ignava CCUG 37419.</title>
        <authorList>
            <consortium name="The Broad Institute Genome Sequencing Platform"/>
            <person name="Earl A."/>
            <person name="Ward D."/>
            <person name="Feldgarden M."/>
            <person name="Gevers D."/>
            <person name="Huys G."/>
            <person name="Walker B."/>
            <person name="Young S.K."/>
            <person name="Zeng Q."/>
            <person name="Gargeya S."/>
            <person name="Fitzgerald M."/>
            <person name="Haas B."/>
            <person name="Abouelleil A."/>
            <person name="Alvarado L."/>
            <person name="Arachchi H.M."/>
            <person name="Berlin A.M."/>
            <person name="Chapman S.B."/>
            <person name="Goldberg J."/>
            <person name="Griggs A."/>
            <person name="Gujja S."/>
            <person name="Hansen M."/>
            <person name="Howarth C."/>
            <person name="Imamovic A."/>
            <person name="Larimer J."/>
            <person name="McCowen C."/>
            <person name="Montmayeur A."/>
            <person name="Murphy C."/>
            <person name="Neiman D."/>
            <person name="Pearson M."/>
            <person name="Priest M."/>
            <person name="Roberts A."/>
            <person name="Saif S."/>
            <person name="Shea T."/>
            <person name="Sisk P."/>
            <person name="Sykes S."/>
            <person name="Wortman J."/>
            <person name="Nusbaum C."/>
            <person name="Birren B."/>
        </authorList>
    </citation>
    <scope>NUCLEOTIDE SEQUENCE [LARGE SCALE GENOMIC DNA]</scope>
    <source>
        <strain evidence="17 18">CCUG 37419</strain>
    </source>
</reference>
<dbReference type="InterPro" id="IPR020559">
    <property type="entry name" value="PRibGlycinamide_synth_CS"/>
</dbReference>
<evidence type="ECO:0000256" key="3">
    <source>
        <dbReference type="ARBA" id="ARBA00005174"/>
    </source>
</evidence>
<comment type="cofactor">
    <cofactor evidence="1">
        <name>Mn(2+)</name>
        <dbReference type="ChEBI" id="CHEBI:29035"/>
    </cofactor>
</comment>
<name>K1LI91_9LACT</name>
<gene>
    <name evidence="14" type="primary">purD</name>
    <name evidence="17" type="ORF">HMPREF9707_01264</name>
</gene>
<dbReference type="SMART" id="SM01210">
    <property type="entry name" value="GARS_C"/>
    <property type="match status" value="1"/>
</dbReference>
<evidence type="ECO:0000259" key="16">
    <source>
        <dbReference type="PROSITE" id="PS50975"/>
    </source>
</evidence>
<dbReference type="EC" id="6.3.4.13" evidence="4 14"/>
<dbReference type="PANTHER" id="PTHR43472">
    <property type="entry name" value="PHOSPHORIBOSYLAMINE--GLYCINE LIGASE"/>
    <property type="match status" value="1"/>
</dbReference>
<keyword evidence="18" id="KW-1185">Reference proteome</keyword>
<evidence type="ECO:0000256" key="13">
    <source>
        <dbReference type="ARBA" id="ARBA00042864"/>
    </source>
</evidence>
<dbReference type="GO" id="GO:0004637">
    <property type="term" value="F:phosphoribosylamine-glycine ligase activity"/>
    <property type="evidence" value="ECO:0007669"/>
    <property type="project" value="UniProtKB-UniRule"/>
</dbReference>
<evidence type="ECO:0000313" key="17">
    <source>
        <dbReference type="EMBL" id="EKB54336.1"/>
    </source>
</evidence>
<dbReference type="PATRIC" id="fig|883112.3.peg.1258"/>
<dbReference type="InterPro" id="IPR037123">
    <property type="entry name" value="PRibGlycinamide_synth_C_sf"/>
</dbReference>
<dbReference type="InterPro" id="IPR000115">
    <property type="entry name" value="PRibGlycinamide_synth"/>
</dbReference>
<dbReference type="eggNOG" id="COG0151">
    <property type="taxonomic scope" value="Bacteria"/>
</dbReference>
<dbReference type="EMBL" id="AGZE01000033">
    <property type="protein sequence ID" value="EKB54336.1"/>
    <property type="molecule type" value="Genomic_DNA"/>
</dbReference>
<dbReference type="InterPro" id="IPR016185">
    <property type="entry name" value="PreATP-grasp_dom_sf"/>
</dbReference>
<dbReference type="Gene3D" id="3.40.50.20">
    <property type="match status" value="1"/>
</dbReference>
<dbReference type="HAMAP" id="MF_00138">
    <property type="entry name" value="GARS"/>
    <property type="match status" value="1"/>
</dbReference>
<dbReference type="PROSITE" id="PS00184">
    <property type="entry name" value="GARS"/>
    <property type="match status" value="1"/>
</dbReference>
<dbReference type="InterPro" id="IPR013815">
    <property type="entry name" value="ATP_grasp_subdomain_1"/>
</dbReference>
<dbReference type="SUPFAM" id="SSF51246">
    <property type="entry name" value="Rudiment single hybrid motif"/>
    <property type="match status" value="1"/>
</dbReference>
<dbReference type="Proteomes" id="UP000005147">
    <property type="component" value="Unassembled WGS sequence"/>
</dbReference>
<evidence type="ECO:0000256" key="5">
    <source>
        <dbReference type="ARBA" id="ARBA00022598"/>
    </source>
</evidence>
<dbReference type="GO" id="GO:0009113">
    <property type="term" value="P:purine nucleobase biosynthetic process"/>
    <property type="evidence" value="ECO:0007669"/>
    <property type="project" value="InterPro"/>
</dbReference>
<dbReference type="Gene3D" id="3.30.470.20">
    <property type="entry name" value="ATP-grasp fold, B domain"/>
    <property type="match status" value="1"/>
</dbReference>
<dbReference type="Gene3D" id="3.30.1490.20">
    <property type="entry name" value="ATP-grasp fold, A domain"/>
    <property type="match status" value="1"/>
</dbReference>
<keyword evidence="6" id="KW-0479">Metal-binding</keyword>
<evidence type="ECO:0000256" key="8">
    <source>
        <dbReference type="ARBA" id="ARBA00022755"/>
    </source>
</evidence>
<evidence type="ECO:0000313" key="18">
    <source>
        <dbReference type="Proteomes" id="UP000005147"/>
    </source>
</evidence>
<dbReference type="Pfam" id="PF02843">
    <property type="entry name" value="GARS_C"/>
    <property type="match status" value="1"/>
</dbReference>
<evidence type="ECO:0000256" key="14">
    <source>
        <dbReference type="HAMAP-Rule" id="MF_00138"/>
    </source>
</evidence>
<dbReference type="SMART" id="SM01209">
    <property type="entry name" value="GARS_A"/>
    <property type="match status" value="1"/>
</dbReference>
<dbReference type="GO" id="GO:0006189">
    <property type="term" value="P:'de novo' IMP biosynthetic process"/>
    <property type="evidence" value="ECO:0007669"/>
    <property type="project" value="UniProtKB-UniRule"/>
</dbReference>
<accession>K1LI91</accession>
<dbReference type="InterPro" id="IPR020562">
    <property type="entry name" value="PRibGlycinamide_synth_N"/>
</dbReference>
<comment type="cofactor">
    <cofactor evidence="2">
        <name>Mg(2+)</name>
        <dbReference type="ChEBI" id="CHEBI:18420"/>
    </cofactor>
</comment>
<proteinExistence type="inferred from homology"/>
<dbReference type="InterPro" id="IPR020561">
    <property type="entry name" value="PRibGlycinamid_synth_ATP-grasp"/>
</dbReference>
<dbReference type="PANTHER" id="PTHR43472:SF1">
    <property type="entry name" value="PHOSPHORIBOSYLAMINE--GLYCINE LIGASE, CHLOROPLASTIC"/>
    <property type="match status" value="1"/>
</dbReference>
<dbReference type="GO" id="GO:0046872">
    <property type="term" value="F:metal ion binding"/>
    <property type="evidence" value="ECO:0007669"/>
    <property type="project" value="UniProtKB-KW"/>
</dbReference>
<evidence type="ECO:0000256" key="12">
    <source>
        <dbReference type="ARBA" id="ARBA00042242"/>
    </source>
</evidence>